<evidence type="ECO:0000256" key="7">
    <source>
        <dbReference type="ARBA" id="ARBA00022833"/>
    </source>
</evidence>
<keyword evidence="4 10" id="KW-0699">rRNA-binding</keyword>
<reference evidence="13 14" key="1">
    <citation type="submission" date="2021-05" db="EMBL/GenBank/DDBJ databases">
        <title>Description of Cellulomonas sp. DKR-3 sp. nov.</title>
        <authorList>
            <person name="Dahal R.H."/>
            <person name="Chaudhary D.K."/>
        </authorList>
    </citation>
    <scope>NUCLEOTIDE SEQUENCE [LARGE SCALE GENOMIC DNA]</scope>
    <source>
        <strain evidence="13 14">DKR-3</strain>
    </source>
</reference>
<evidence type="ECO:0000313" key="13">
    <source>
        <dbReference type="EMBL" id="MBT0994063.1"/>
    </source>
</evidence>
<dbReference type="InterPro" id="IPR010914">
    <property type="entry name" value="RsgA_GTPase_dom"/>
</dbReference>
<sequence>MTDPWLVVRADKGAVLVVPATGPATGEPVRVALDRDGLVASVPDGPSDERARLVPAVGDRVLLDDEGTTLVGLLPRRSALVRDSAGRTSLTQVLAANVDVVLVVEHLDPDPDLGRVERLLTLAWRSGAQPVVVLTKADLVPDPAGMAQDVAQVALAVPVHAVSVTDDEGLEPLRALLTPGATLVVVGPSGAGKSTLVNALAGREVMATGERRAGDGRGRHTTTHRELVPLPGGALLIDTPGIRAVGLVADAAALEHTFADVAEIAARCRFADCAHTTEPGCAVRRALDDGELTERRFTSWRKLEREAAYQERRADVRLAAAEKARWKRVTMDYHRGRRGPGAPRP</sequence>
<keyword evidence="3 10" id="KW-0479">Metal-binding</keyword>
<keyword evidence="5 10" id="KW-0547">Nucleotide-binding</keyword>
<comment type="subcellular location">
    <subcellularLocation>
        <location evidence="10">Cytoplasm</location>
    </subcellularLocation>
</comment>
<feature type="binding site" evidence="10">
    <location>
        <position position="273"/>
    </location>
    <ligand>
        <name>Zn(2+)</name>
        <dbReference type="ChEBI" id="CHEBI:29105"/>
    </ligand>
</feature>
<feature type="domain" description="CP-type G" evidence="12">
    <location>
        <begin position="87"/>
        <end position="245"/>
    </location>
</feature>
<organism evidence="13 14">
    <name type="scientific">Cellulomonas fulva</name>
    <dbReference type="NCBI Taxonomy" id="2835530"/>
    <lineage>
        <taxon>Bacteria</taxon>
        <taxon>Bacillati</taxon>
        <taxon>Actinomycetota</taxon>
        <taxon>Actinomycetes</taxon>
        <taxon>Micrococcales</taxon>
        <taxon>Cellulomonadaceae</taxon>
        <taxon>Cellulomonas</taxon>
    </lineage>
</organism>
<evidence type="ECO:0000256" key="10">
    <source>
        <dbReference type="HAMAP-Rule" id="MF_01820"/>
    </source>
</evidence>
<dbReference type="HAMAP" id="MF_01820">
    <property type="entry name" value="GTPase_RsgA"/>
    <property type="match status" value="1"/>
</dbReference>
<dbReference type="SUPFAM" id="SSF52540">
    <property type="entry name" value="P-loop containing nucleoside triphosphate hydrolases"/>
    <property type="match status" value="1"/>
</dbReference>
<feature type="binding site" evidence="10">
    <location>
        <position position="281"/>
    </location>
    <ligand>
        <name>Zn(2+)</name>
        <dbReference type="ChEBI" id="CHEBI:29105"/>
    </ligand>
</feature>
<dbReference type="PANTHER" id="PTHR32120">
    <property type="entry name" value="SMALL RIBOSOMAL SUBUNIT BIOGENESIS GTPASE RSGA"/>
    <property type="match status" value="1"/>
</dbReference>
<evidence type="ECO:0000256" key="1">
    <source>
        <dbReference type="ARBA" id="ARBA00022490"/>
    </source>
</evidence>
<feature type="binding site" evidence="10">
    <location>
        <position position="275"/>
    </location>
    <ligand>
        <name>Zn(2+)</name>
        <dbReference type="ChEBI" id="CHEBI:29105"/>
    </ligand>
</feature>
<dbReference type="PROSITE" id="PS50936">
    <property type="entry name" value="ENGC_GTPASE"/>
    <property type="match status" value="1"/>
</dbReference>
<dbReference type="Pfam" id="PF03193">
    <property type="entry name" value="RsgA_GTPase"/>
    <property type="match status" value="1"/>
</dbReference>
<evidence type="ECO:0000256" key="6">
    <source>
        <dbReference type="ARBA" id="ARBA00022801"/>
    </source>
</evidence>
<accession>A0ABS5TY46</accession>
<dbReference type="Gene3D" id="1.10.40.50">
    <property type="entry name" value="Probable gtpase engc, domain 3"/>
    <property type="match status" value="1"/>
</dbReference>
<dbReference type="PROSITE" id="PS51721">
    <property type="entry name" value="G_CP"/>
    <property type="match status" value="1"/>
</dbReference>
<keyword evidence="14" id="KW-1185">Reference proteome</keyword>
<proteinExistence type="inferred from homology"/>
<evidence type="ECO:0000256" key="4">
    <source>
        <dbReference type="ARBA" id="ARBA00022730"/>
    </source>
</evidence>
<dbReference type="EMBL" id="JAHBOH010000001">
    <property type="protein sequence ID" value="MBT0994063.1"/>
    <property type="molecule type" value="Genomic_DNA"/>
</dbReference>
<evidence type="ECO:0000256" key="8">
    <source>
        <dbReference type="ARBA" id="ARBA00022884"/>
    </source>
</evidence>
<comment type="subunit">
    <text evidence="10">Monomer. Associates with 30S ribosomal subunit, binds 16S rRNA.</text>
</comment>
<dbReference type="PANTHER" id="PTHR32120:SF10">
    <property type="entry name" value="SMALL RIBOSOMAL SUBUNIT BIOGENESIS GTPASE RSGA"/>
    <property type="match status" value="1"/>
</dbReference>
<evidence type="ECO:0000259" key="12">
    <source>
        <dbReference type="PROSITE" id="PS51721"/>
    </source>
</evidence>
<comment type="similarity">
    <text evidence="10">Belongs to the TRAFAC class YlqF/YawG GTPase family. RsgA subfamily.</text>
</comment>
<comment type="cofactor">
    <cofactor evidence="10">
        <name>Zn(2+)</name>
        <dbReference type="ChEBI" id="CHEBI:29105"/>
    </cofactor>
    <text evidence="10">Binds 1 zinc ion per subunit.</text>
</comment>
<keyword evidence="2 10" id="KW-0690">Ribosome biogenesis</keyword>
<evidence type="ECO:0000256" key="9">
    <source>
        <dbReference type="ARBA" id="ARBA00023134"/>
    </source>
</evidence>
<evidence type="ECO:0000256" key="2">
    <source>
        <dbReference type="ARBA" id="ARBA00022517"/>
    </source>
</evidence>
<keyword evidence="7 10" id="KW-0862">Zinc</keyword>
<keyword evidence="8 10" id="KW-0694">RNA-binding</keyword>
<dbReference type="InterPro" id="IPR027417">
    <property type="entry name" value="P-loop_NTPase"/>
</dbReference>
<keyword evidence="9 10" id="KW-0342">GTP-binding</keyword>
<dbReference type="EC" id="3.6.1.-" evidence="10"/>
<evidence type="ECO:0000313" key="14">
    <source>
        <dbReference type="Proteomes" id="UP000722125"/>
    </source>
</evidence>
<comment type="caution">
    <text evidence="13">The sequence shown here is derived from an EMBL/GenBank/DDBJ whole genome shotgun (WGS) entry which is preliminary data.</text>
</comment>
<feature type="domain" description="EngC GTPase" evidence="11">
    <location>
        <begin position="96"/>
        <end position="243"/>
    </location>
</feature>
<dbReference type="NCBIfam" id="TIGR00157">
    <property type="entry name" value="ribosome small subunit-dependent GTPase A"/>
    <property type="match status" value="1"/>
</dbReference>
<dbReference type="InterPro" id="IPR030378">
    <property type="entry name" value="G_CP_dom"/>
</dbReference>
<evidence type="ECO:0000256" key="5">
    <source>
        <dbReference type="ARBA" id="ARBA00022741"/>
    </source>
</evidence>
<dbReference type="CDD" id="cd01854">
    <property type="entry name" value="YjeQ_EngC"/>
    <property type="match status" value="1"/>
</dbReference>
<dbReference type="Proteomes" id="UP000722125">
    <property type="component" value="Unassembled WGS sequence"/>
</dbReference>
<feature type="binding site" evidence="10">
    <location>
        <begin position="187"/>
        <end position="195"/>
    </location>
    <ligand>
        <name>GTP</name>
        <dbReference type="ChEBI" id="CHEBI:37565"/>
    </ligand>
</feature>
<evidence type="ECO:0000256" key="3">
    <source>
        <dbReference type="ARBA" id="ARBA00022723"/>
    </source>
</evidence>
<dbReference type="RefSeq" id="WP_214348598.1">
    <property type="nucleotide sequence ID" value="NZ_JAHBOH010000001.1"/>
</dbReference>
<keyword evidence="1 10" id="KW-0963">Cytoplasm</keyword>
<keyword evidence="6 10" id="KW-0378">Hydrolase</keyword>
<dbReference type="InterPro" id="IPR004881">
    <property type="entry name" value="Ribosome_biogen_GTPase_RsgA"/>
</dbReference>
<protein>
    <recommendedName>
        <fullName evidence="10">Small ribosomal subunit biogenesis GTPase RsgA</fullName>
        <ecNumber evidence="10">3.6.1.-</ecNumber>
    </recommendedName>
</protein>
<gene>
    <name evidence="10 13" type="primary">rsgA</name>
    <name evidence="13" type="ORF">KIN34_07155</name>
</gene>
<name>A0ABS5TY46_9CELL</name>
<feature type="binding site" evidence="10">
    <location>
        <begin position="135"/>
        <end position="138"/>
    </location>
    <ligand>
        <name>GTP</name>
        <dbReference type="ChEBI" id="CHEBI:37565"/>
    </ligand>
</feature>
<evidence type="ECO:0000259" key="11">
    <source>
        <dbReference type="PROSITE" id="PS50936"/>
    </source>
</evidence>
<comment type="function">
    <text evidence="10">One of several proteins that assist in the late maturation steps of the functional core of the 30S ribosomal subunit. Helps release RbfA from mature subunits. May play a role in the assembly of ribosomal proteins into the subunit. Circularly permuted GTPase that catalyzes slow GTP hydrolysis, GTPase activity is stimulated by the 30S ribosomal subunit.</text>
</comment>
<dbReference type="Gene3D" id="3.40.50.300">
    <property type="entry name" value="P-loop containing nucleotide triphosphate hydrolases"/>
    <property type="match status" value="1"/>
</dbReference>
<feature type="binding site" evidence="10">
    <location>
        <position position="268"/>
    </location>
    <ligand>
        <name>Zn(2+)</name>
        <dbReference type="ChEBI" id="CHEBI:29105"/>
    </ligand>
</feature>